<gene>
    <name evidence="1" type="ORF">HPB48_007389</name>
</gene>
<protein>
    <submittedName>
        <fullName evidence="1">Uncharacterized protein</fullName>
    </submittedName>
</protein>
<dbReference type="AlphaFoldDB" id="A0A9J6G424"/>
<sequence length="125" mass="14177">MRIKENVQQVQPPKMSKPFGTSGASIAAEQFTTVLSLFTCHTEQSPAILTCYLNMRRFIVKLVSRLLTREDKDQHRVGVCQQVRRRAGHGPPVMSRIITGDKTLIYGYGPEAKLQSSQWRSPRYA</sequence>
<evidence type="ECO:0000313" key="2">
    <source>
        <dbReference type="Proteomes" id="UP000821853"/>
    </source>
</evidence>
<evidence type="ECO:0000313" key="1">
    <source>
        <dbReference type="EMBL" id="KAH9370274.1"/>
    </source>
</evidence>
<dbReference type="Proteomes" id="UP000821853">
    <property type="component" value="Chromosome 3"/>
</dbReference>
<name>A0A9J6G424_HAELO</name>
<dbReference type="InterPro" id="IPR052709">
    <property type="entry name" value="Transposase-MT_Hybrid"/>
</dbReference>
<keyword evidence="2" id="KW-1185">Reference proteome</keyword>
<organism evidence="1 2">
    <name type="scientific">Haemaphysalis longicornis</name>
    <name type="common">Bush tick</name>
    <dbReference type="NCBI Taxonomy" id="44386"/>
    <lineage>
        <taxon>Eukaryota</taxon>
        <taxon>Metazoa</taxon>
        <taxon>Ecdysozoa</taxon>
        <taxon>Arthropoda</taxon>
        <taxon>Chelicerata</taxon>
        <taxon>Arachnida</taxon>
        <taxon>Acari</taxon>
        <taxon>Parasitiformes</taxon>
        <taxon>Ixodida</taxon>
        <taxon>Ixodoidea</taxon>
        <taxon>Ixodidae</taxon>
        <taxon>Haemaphysalinae</taxon>
        <taxon>Haemaphysalis</taxon>
    </lineage>
</organism>
<reference evidence="1 2" key="1">
    <citation type="journal article" date="2020" name="Cell">
        <title>Large-Scale Comparative Analyses of Tick Genomes Elucidate Their Genetic Diversity and Vector Capacities.</title>
        <authorList>
            <consortium name="Tick Genome and Microbiome Consortium (TIGMIC)"/>
            <person name="Jia N."/>
            <person name="Wang J."/>
            <person name="Shi W."/>
            <person name="Du L."/>
            <person name="Sun Y."/>
            <person name="Zhan W."/>
            <person name="Jiang J.F."/>
            <person name="Wang Q."/>
            <person name="Zhang B."/>
            <person name="Ji P."/>
            <person name="Bell-Sakyi L."/>
            <person name="Cui X.M."/>
            <person name="Yuan T.T."/>
            <person name="Jiang B.G."/>
            <person name="Yang W.F."/>
            <person name="Lam T.T."/>
            <person name="Chang Q.C."/>
            <person name="Ding S.J."/>
            <person name="Wang X.J."/>
            <person name="Zhu J.G."/>
            <person name="Ruan X.D."/>
            <person name="Zhao L."/>
            <person name="Wei J.T."/>
            <person name="Ye R.Z."/>
            <person name="Que T.C."/>
            <person name="Du C.H."/>
            <person name="Zhou Y.H."/>
            <person name="Cheng J.X."/>
            <person name="Dai P.F."/>
            <person name="Guo W.B."/>
            <person name="Han X.H."/>
            <person name="Huang E.J."/>
            <person name="Li L.F."/>
            <person name="Wei W."/>
            <person name="Gao Y.C."/>
            <person name="Liu J.Z."/>
            <person name="Shao H.Z."/>
            <person name="Wang X."/>
            <person name="Wang C.C."/>
            <person name="Yang T.C."/>
            <person name="Huo Q.B."/>
            <person name="Li W."/>
            <person name="Chen H.Y."/>
            <person name="Chen S.E."/>
            <person name="Zhou L.G."/>
            <person name="Ni X.B."/>
            <person name="Tian J.H."/>
            <person name="Sheng Y."/>
            <person name="Liu T."/>
            <person name="Pan Y.S."/>
            <person name="Xia L.Y."/>
            <person name="Li J."/>
            <person name="Zhao F."/>
            <person name="Cao W.C."/>
        </authorList>
    </citation>
    <scope>NUCLEOTIDE SEQUENCE [LARGE SCALE GENOMIC DNA]</scope>
    <source>
        <strain evidence="1">HaeL-2018</strain>
    </source>
</reference>
<dbReference type="EMBL" id="JABSTR010000005">
    <property type="protein sequence ID" value="KAH9370274.1"/>
    <property type="molecule type" value="Genomic_DNA"/>
</dbReference>
<dbReference type="PANTHER" id="PTHR46060:SF1">
    <property type="entry name" value="MARINER MOS1 TRANSPOSASE-LIKE PROTEIN"/>
    <property type="match status" value="1"/>
</dbReference>
<comment type="caution">
    <text evidence="1">The sequence shown here is derived from an EMBL/GenBank/DDBJ whole genome shotgun (WGS) entry which is preliminary data.</text>
</comment>
<accession>A0A9J6G424</accession>
<dbReference type="VEuPathDB" id="VectorBase:HLOH_045003"/>
<dbReference type="PANTHER" id="PTHR46060">
    <property type="entry name" value="MARINER MOS1 TRANSPOSASE-LIKE PROTEIN"/>
    <property type="match status" value="1"/>
</dbReference>
<proteinExistence type="predicted"/>
<dbReference type="OrthoDB" id="6491811at2759"/>